<evidence type="ECO:0000313" key="6">
    <source>
        <dbReference type="Proteomes" id="UP000539473"/>
    </source>
</evidence>
<protein>
    <recommendedName>
        <fullName evidence="8">DUF4111 domain-containing protein</fullName>
    </recommendedName>
</protein>
<proteinExistence type="predicted"/>
<evidence type="ECO:0000313" key="4">
    <source>
        <dbReference type="EMBL" id="GHF36241.1"/>
    </source>
</evidence>
<comment type="caution">
    <text evidence="5">The sequence shown here is derived from an EMBL/GenBank/DDBJ whole genome shotgun (WGS) entry which is preliminary data.</text>
</comment>
<reference evidence="4" key="4">
    <citation type="submission" date="2024-05" db="EMBL/GenBank/DDBJ databases">
        <authorList>
            <person name="Sun Q."/>
            <person name="Zhou Y."/>
        </authorList>
    </citation>
    <scope>NUCLEOTIDE SEQUENCE</scope>
    <source>
        <strain evidence="4">CGMCC 1.18437</strain>
    </source>
</reference>
<dbReference type="InterPro" id="IPR043519">
    <property type="entry name" value="NT_sf"/>
</dbReference>
<evidence type="ECO:0000259" key="3">
    <source>
        <dbReference type="Pfam" id="PF13427"/>
    </source>
</evidence>
<evidence type="ECO:0000259" key="2">
    <source>
        <dbReference type="Pfam" id="PF01909"/>
    </source>
</evidence>
<gene>
    <name evidence="4" type="ORF">GCM10017781_11080</name>
    <name evidence="5" type="ORF">HNQ07_001352</name>
</gene>
<dbReference type="InterPro" id="IPR025184">
    <property type="entry name" value="AadA_C"/>
</dbReference>
<dbReference type="InterPro" id="IPR002934">
    <property type="entry name" value="Polymerase_NTP_transf_dom"/>
</dbReference>
<dbReference type="Proteomes" id="UP000539473">
    <property type="component" value="Unassembled WGS sequence"/>
</dbReference>
<dbReference type="Pfam" id="PF13427">
    <property type="entry name" value="AadA_C"/>
    <property type="match status" value="1"/>
</dbReference>
<reference evidence="5 6" key="3">
    <citation type="submission" date="2020-08" db="EMBL/GenBank/DDBJ databases">
        <title>Genomic Encyclopedia of Type Strains, Phase IV (KMG-IV): sequencing the most valuable type-strain genomes for metagenomic binning, comparative biology and taxonomic classification.</title>
        <authorList>
            <person name="Goeker M."/>
        </authorList>
    </citation>
    <scope>NUCLEOTIDE SEQUENCE [LARGE SCALE GENOMIC DNA]</scope>
    <source>
        <strain evidence="5 6">DSM 27521</strain>
    </source>
</reference>
<evidence type="ECO:0000313" key="7">
    <source>
        <dbReference type="Proteomes" id="UP000619376"/>
    </source>
</evidence>
<dbReference type="EMBL" id="JACHFK010000002">
    <property type="protein sequence ID" value="MBB5375895.1"/>
    <property type="molecule type" value="Genomic_DNA"/>
</dbReference>
<dbReference type="Pfam" id="PF01909">
    <property type="entry name" value="NTP_transf_2"/>
    <property type="match status" value="1"/>
</dbReference>
<dbReference type="EMBL" id="BNAJ01000002">
    <property type="protein sequence ID" value="GHF36241.1"/>
    <property type="molecule type" value="Genomic_DNA"/>
</dbReference>
<dbReference type="Proteomes" id="UP000619376">
    <property type="component" value="Unassembled WGS sequence"/>
</dbReference>
<keyword evidence="7" id="KW-1185">Reference proteome</keyword>
<feature type="domain" description="Adenylyltransferase AadA C-terminal" evidence="3">
    <location>
        <begin position="147"/>
        <end position="233"/>
    </location>
</feature>
<dbReference type="RefSeq" id="WP_184110146.1">
    <property type="nucleotide sequence ID" value="NZ_BNAJ01000002.1"/>
</dbReference>
<evidence type="ECO:0008006" key="8">
    <source>
        <dbReference type="Google" id="ProtNLM"/>
    </source>
</evidence>
<evidence type="ECO:0000313" key="5">
    <source>
        <dbReference type="EMBL" id="MBB5375895.1"/>
    </source>
</evidence>
<accession>A0A7W8KCW5</accession>
<dbReference type="Gene3D" id="3.30.460.10">
    <property type="entry name" value="Beta Polymerase, domain 2"/>
    <property type="match status" value="1"/>
</dbReference>
<feature type="domain" description="Polymerase nucleotidyl transferase" evidence="2">
    <location>
        <begin position="33"/>
        <end position="62"/>
    </location>
</feature>
<reference evidence="7" key="2">
    <citation type="journal article" date="2019" name="Int. J. Syst. Evol. Microbiol.">
        <title>The Global Catalogue of Microorganisms (GCM) 10K type strain sequencing project: providing services to taxonomists for standard genome sequencing and annotation.</title>
        <authorList>
            <consortium name="The Broad Institute Genomics Platform"/>
            <consortium name="The Broad Institute Genome Sequencing Center for Infectious Disease"/>
            <person name="Wu L."/>
            <person name="Ma J."/>
        </authorList>
    </citation>
    <scope>NUCLEOTIDE SEQUENCE [LARGE SCALE GENOMIC DNA]</scope>
    <source>
        <strain evidence="7">CGMCC 1.18437</strain>
    </source>
</reference>
<keyword evidence="1" id="KW-0808">Transferase</keyword>
<organism evidence="5 6">
    <name type="scientific">Deinococcus metalli</name>
    <dbReference type="NCBI Taxonomy" id="1141878"/>
    <lineage>
        <taxon>Bacteria</taxon>
        <taxon>Thermotogati</taxon>
        <taxon>Deinococcota</taxon>
        <taxon>Deinococci</taxon>
        <taxon>Deinococcales</taxon>
        <taxon>Deinococcaceae</taxon>
        <taxon>Deinococcus</taxon>
    </lineage>
</organism>
<dbReference type="GO" id="GO:0016779">
    <property type="term" value="F:nucleotidyltransferase activity"/>
    <property type="evidence" value="ECO:0007669"/>
    <property type="project" value="InterPro"/>
</dbReference>
<name>A0A7W8KCW5_9DEIO</name>
<evidence type="ECO:0000256" key="1">
    <source>
        <dbReference type="ARBA" id="ARBA00022679"/>
    </source>
</evidence>
<dbReference type="SUPFAM" id="SSF81301">
    <property type="entry name" value="Nucleotidyltransferase"/>
    <property type="match status" value="1"/>
</dbReference>
<dbReference type="CDD" id="cd05403">
    <property type="entry name" value="NT_KNTase_like"/>
    <property type="match status" value="1"/>
</dbReference>
<dbReference type="AlphaFoldDB" id="A0A7W8KCW5"/>
<sequence>MTDSIPTGIADLDALLEQLARGARLILGPEFVAAFLHGSFALGDADDGSDVDFMVVVRSPLTPARERAVQALHRHLHDLSTPWARHLEGSYMPLDVLQSPDAAGTPVPYFDNGSVVLEHSAHDNTLVVRWIAREHGLALAGPGPRDLIDPVTPDALRAEVDATLRAWCTELLSNPSALDDGWRQPYVALSVARMLHTLETGEVHSKRAAVTWAQARWPGWAALLERAWAQHPGQFGRVGTPAVPGDLDLTRAFIRLALEQAASH</sequence>
<reference evidence="4" key="1">
    <citation type="journal article" date="2014" name="Int. J. Syst. Evol. Microbiol.">
        <title>Complete genome of a new Firmicutes species belonging to the dominant human colonic microbiota ('Ruminococcus bicirculans') reveals two chromosomes and a selective capacity to utilize plant glucans.</title>
        <authorList>
            <consortium name="NISC Comparative Sequencing Program"/>
            <person name="Wegmann U."/>
            <person name="Louis P."/>
            <person name="Goesmann A."/>
            <person name="Henrissat B."/>
            <person name="Duncan S.H."/>
            <person name="Flint H.J."/>
        </authorList>
    </citation>
    <scope>NUCLEOTIDE SEQUENCE</scope>
    <source>
        <strain evidence="4">CGMCC 1.18437</strain>
    </source>
</reference>